<evidence type="ECO:0000256" key="5">
    <source>
        <dbReference type="ARBA" id="ARBA00022771"/>
    </source>
</evidence>
<dbReference type="PANTHER" id="PTHR15710:SF108">
    <property type="entry name" value="OS03G0286100 PROTEIN"/>
    <property type="match status" value="1"/>
</dbReference>
<dbReference type="CDD" id="cd16454">
    <property type="entry name" value="RING-H2_PA-TM-RING"/>
    <property type="match status" value="1"/>
</dbReference>
<dbReference type="Pfam" id="PF13639">
    <property type="entry name" value="zf-RING_2"/>
    <property type="match status" value="1"/>
</dbReference>
<dbReference type="GO" id="GO:0061630">
    <property type="term" value="F:ubiquitin protein ligase activity"/>
    <property type="evidence" value="ECO:0007669"/>
    <property type="project" value="UniProtKB-EC"/>
</dbReference>
<dbReference type="Gene3D" id="3.30.40.10">
    <property type="entry name" value="Zinc/RING finger domain, C3HC4 (zinc finger)"/>
    <property type="match status" value="1"/>
</dbReference>
<dbReference type="EC" id="2.3.2.27" evidence="2"/>
<keyword evidence="6" id="KW-0833">Ubl conjugation pathway</keyword>
<evidence type="ECO:0000256" key="4">
    <source>
        <dbReference type="ARBA" id="ARBA00022723"/>
    </source>
</evidence>
<dbReference type="Proteomes" id="UP000325081">
    <property type="component" value="Unassembled WGS sequence"/>
</dbReference>
<protein>
    <recommendedName>
        <fullName evidence="2">RING-type E3 ubiquitin transferase</fullName>
        <ecNumber evidence="2">2.3.2.27</ecNumber>
    </recommendedName>
</protein>
<dbReference type="SUPFAM" id="SSF57850">
    <property type="entry name" value="RING/U-box"/>
    <property type="match status" value="1"/>
</dbReference>
<dbReference type="PROSITE" id="PS50089">
    <property type="entry name" value="ZF_RING_2"/>
    <property type="match status" value="1"/>
</dbReference>
<organism evidence="10 11">
    <name type="scientific">Striga asiatica</name>
    <name type="common">Asiatic witchweed</name>
    <name type="synonym">Buchnera asiatica</name>
    <dbReference type="NCBI Taxonomy" id="4170"/>
    <lineage>
        <taxon>Eukaryota</taxon>
        <taxon>Viridiplantae</taxon>
        <taxon>Streptophyta</taxon>
        <taxon>Embryophyta</taxon>
        <taxon>Tracheophyta</taxon>
        <taxon>Spermatophyta</taxon>
        <taxon>Magnoliopsida</taxon>
        <taxon>eudicotyledons</taxon>
        <taxon>Gunneridae</taxon>
        <taxon>Pentapetalae</taxon>
        <taxon>asterids</taxon>
        <taxon>lamiids</taxon>
        <taxon>Lamiales</taxon>
        <taxon>Orobanchaceae</taxon>
        <taxon>Buchnereae</taxon>
        <taxon>Striga</taxon>
    </lineage>
</organism>
<dbReference type="FunFam" id="3.30.40.10:FF:000127">
    <property type="entry name" value="E3 ubiquitin-protein ligase RNF181"/>
    <property type="match status" value="1"/>
</dbReference>
<sequence length="143" mass="15467">MRLQDTYVGNPGDYVNAAEYEALLQNLADSDSGAKHGSPPAAKAAMEGLQSMLVEKEEDVMVCAICRDTVSIGEIAKNLPCRHGYHIECIVPWLGSRNTCPVCRFELPTDDPDYEEERKKRVVVGGLRAASSGSSSGDDSGFE</sequence>
<keyword evidence="7" id="KW-0862">Zinc</keyword>
<dbReference type="GO" id="GO:0008270">
    <property type="term" value="F:zinc ion binding"/>
    <property type="evidence" value="ECO:0007669"/>
    <property type="project" value="UniProtKB-KW"/>
</dbReference>
<keyword evidence="3" id="KW-0808">Transferase</keyword>
<evidence type="ECO:0000256" key="2">
    <source>
        <dbReference type="ARBA" id="ARBA00012483"/>
    </source>
</evidence>
<evidence type="ECO:0000256" key="6">
    <source>
        <dbReference type="ARBA" id="ARBA00022786"/>
    </source>
</evidence>
<feature type="domain" description="RING-type" evidence="9">
    <location>
        <begin position="63"/>
        <end position="104"/>
    </location>
</feature>
<accession>A0A5A7QIK1</accession>
<name>A0A5A7QIK1_STRAF</name>
<dbReference type="InterPro" id="IPR013083">
    <property type="entry name" value="Znf_RING/FYVE/PHD"/>
</dbReference>
<gene>
    <name evidence="10" type="ORF">STAS_21667</name>
</gene>
<dbReference type="AlphaFoldDB" id="A0A5A7QIK1"/>
<proteinExistence type="predicted"/>
<evidence type="ECO:0000256" key="1">
    <source>
        <dbReference type="ARBA" id="ARBA00000900"/>
    </source>
</evidence>
<evidence type="ECO:0000313" key="10">
    <source>
        <dbReference type="EMBL" id="GER44758.1"/>
    </source>
</evidence>
<dbReference type="GO" id="GO:0005737">
    <property type="term" value="C:cytoplasm"/>
    <property type="evidence" value="ECO:0007669"/>
    <property type="project" value="TreeGrafter"/>
</dbReference>
<dbReference type="GO" id="GO:0016567">
    <property type="term" value="P:protein ubiquitination"/>
    <property type="evidence" value="ECO:0007669"/>
    <property type="project" value="TreeGrafter"/>
</dbReference>
<keyword evidence="5 8" id="KW-0863">Zinc-finger</keyword>
<evidence type="ECO:0000259" key="9">
    <source>
        <dbReference type="PROSITE" id="PS50089"/>
    </source>
</evidence>
<evidence type="ECO:0000256" key="3">
    <source>
        <dbReference type="ARBA" id="ARBA00022679"/>
    </source>
</evidence>
<dbReference type="SMART" id="SM00184">
    <property type="entry name" value="RING"/>
    <property type="match status" value="1"/>
</dbReference>
<keyword evidence="4" id="KW-0479">Metal-binding</keyword>
<dbReference type="InterPro" id="IPR001841">
    <property type="entry name" value="Znf_RING"/>
</dbReference>
<dbReference type="EMBL" id="BKCP01007071">
    <property type="protein sequence ID" value="GER44758.1"/>
    <property type="molecule type" value="Genomic_DNA"/>
</dbReference>
<dbReference type="PANTHER" id="PTHR15710">
    <property type="entry name" value="E3 UBIQUITIN-PROTEIN LIGASE PRAJA"/>
    <property type="match status" value="1"/>
</dbReference>
<evidence type="ECO:0000256" key="7">
    <source>
        <dbReference type="ARBA" id="ARBA00022833"/>
    </source>
</evidence>
<comment type="caution">
    <text evidence="10">The sequence shown here is derived from an EMBL/GenBank/DDBJ whole genome shotgun (WGS) entry which is preliminary data.</text>
</comment>
<evidence type="ECO:0000313" key="11">
    <source>
        <dbReference type="Proteomes" id="UP000325081"/>
    </source>
</evidence>
<dbReference type="OrthoDB" id="8062037at2759"/>
<comment type="catalytic activity">
    <reaction evidence="1">
        <text>S-ubiquitinyl-[E2 ubiquitin-conjugating enzyme]-L-cysteine + [acceptor protein]-L-lysine = [E2 ubiquitin-conjugating enzyme]-L-cysteine + N(6)-ubiquitinyl-[acceptor protein]-L-lysine.</text>
        <dbReference type="EC" id="2.3.2.27"/>
    </reaction>
</comment>
<keyword evidence="11" id="KW-1185">Reference proteome</keyword>
<evidence type="ECO:0000256" key="8">
    <source>
        <dbReference type="PROSITE-ProRule" id="PRU00175"/>
    </source>
</evidence>
<reference evidence="11" key="1">
    <citation type="journal article" date="2019" name="Curr. Biol.">
        <title>Genome Sequence of Striga asiatica Provides Insight into the Evolution of Plant Parasitism.</title>
        <authorList>
            <person name="Yoshida S."/>
            <person name="Kim S."/>
            <person name="Wafula E.K."/>
            <person name="Tanskanen J."/>
            <person name="Kim Y.M."/>
            <person name="Honaas L."/>
            <person name="Yang Z."/>
            <person name="Spallek T."/>
            <person name="Conn C.E."/>
            <person name="Ichihashi Y."/>
            <person name="Cheong K."/>
            <person name="Cui S."/>
            <person name="Der J.P."/>
            <person name="Gundlach H."/>
            <person name="Jiao Y."/>
            <person name="Hori C."/>
            <person name="Ishida J.K."/>
            <person name="Kasahara H."/>
            <person name="Kiba T."/>
            <person name="Kim M.S."/>
            <person name="Koo N."/>
            <person name="Laohavisit A."/>
            <person name="Lee Y.H."/>
            <person name="Lumba S."/>
            <person name="McCourt P."/>
            <person name="Mortimer J.C."/>
            <person name="Mutuku J.M."/>
            <person name="Nomura T."/>
            <person name="Sasaki-Sekimoto Y."/>
            <person name="Seto Y."/>
            <person name="Wang Y."/>
            <person name="Wakatake T."/>
            <person name="Sakakibara H."/>
            <person name="Demura T."/>
            <person name="Yamaguchi S."/>
            <person name="Yoneyama K."/>
            <person name="Manabe R.I."/>
            <person name="Nelson D.C."/>
            <person name="Schulman A.H."/>
            <person name="Timko M.P."/>
            <person name="dePamphilis C.W."/>
            <person name="Choi D."/>
            <person name="Shirasu K."/>
        </authorList>
    </citation>
    <scope>NUCLEOTIDE SEQUENCE [LARGE SCALE GENOMIC DNA]</scope>
    <source>
        <strain evidence="11">cv. UVA1</strain>
    </source>
</reference>